<dbReference type="PROSITE" id="PS51318">
    <property type="entry name" value="TAT"/>
    <property type="match status" value="1"/>
</dbReference>
<gene>
    <name evidence="1" type="ORF">LCGC14_1867490</name>
</gene>
<protein>
    <submittedName>
        <fullName evidence="1">Uncharacterized protein</fullName>
    </submittedName>
</protein>
<dbReference type="AlphaFoldDB" id="A0A0F9GTY9"/>
<reference evidence="1" key="1">
    <citation type="journal article" date="2015" name="Nature">
        <title>Complex archaea that bridge the gap between prokaryotes and eukaryotes.</title>
        <authorList>
            <person name="Spang A."/>
            <person name="Saw J.H."/>
            <person name="Jorgensen S.L."/>
            <person name="Zaremba-Niedzwiedzka K."/>
            <person name="Martijn J."/>
            <person name="Lind A.E."/>
            <person name="van Eijk R."/>
            <person name="Schleper C."/>
            <person name="Guy L."/>
            <person name="Ettema T.J."/>
        </authorList>
    </citation>
    <scope>NUCLEOTIDE SEQUENCE</scope>
</reference>
<dbReference type="EMBL" id="LAZR01018998">
    <property type="protein sequence ID" value="KKL94156.1"/>
    <property type="molecule type" value="Genomic_DNA"/>
</dbReference>
<name>A0A0F9GTY9_9ZZZZ</name>
<sequence>MKLTRRDLFKRLGGGVALAALGGVAAKAYFYRKSAVGETMLRAAYMKVDPPLLTVRPPVRGDMHPVEMIDGGIKWFSRIGKPRMAYDFEFSTVQAYKVHAHQTFRRVLA</sequence>
<accession>A0A0F9GTY9</accession>
<organism evidence="1">
    <name type="scientific">marine sediment metagenome</name>
    <dbReference type="NCBI Taxonomy" id="412755"/>
    <lineage>
        <taxon>unclassified sequences</taxon>
        <taxon>metagenomes</taxon>
        <taxon>ecological metagenomes</taxon>
    </lineage>
</organism>
<dbReference type="InterPro" id="IPR006311">
    <property type="entry name" value="TAT_signal"/>
</dbReference>
<proteinExistence type="predicted"/>
<comment type="caution">
    <text evidence="1">The sequence shown here is derived from an EMBL/GenBank/DDBJ whole genome shotgun (WGS) entry which is preliminary data.</text>
</comment>
<evidence type="ECO:0000313" key="1">
    <source>
        <dbReference type="EMBL" id="KKL94156.1"/>
    </source>
</evidence>